<dbReference type="GO" id="GO:0140053">
    <property type="term" value="P:mitochondrial gene expression"/>
    <property type="evidence" value="ECO:0007669"/>
    <property type="project" value="TreeGrafter"/>
</dbReference>
<dbReference type="Gene3D" id="1.25.40.10">
    <property type="entry name" value="Tetratricopeptide repeat domain"/>
    <property type="match status" value="1"/>
</dbReference>
<evidence type="ECO:0000313" key="3">
    <source>
        <dbReference type="Proteomes" id="UP000292702"/>
    </source>
</evidence>
<keyword evidence="3" id="KW-1185">Reference proteome</keyword>
<name>A0A4R0R2K2_9APHY</name>
<dbReference type="PANTHER" id="PTHR47938:SF35">
    <property type="entry name" value="PENTATRICOPEPTIDE REPEAT-CONTAINING PROTEIN 4, MITOCHONDRIAL-RELATED"/>
    <property type="match status" value="1"/>
</dbReference>
<evidence type="ECO:0000313" key="2">
    <source>
        <dbReference type="EMBL" id="TCD59973.1"/>
    </source>
</evidence>
<gene>
    <name evidence="2" type="ORF">EIP91_010952</name>
</gene>
<dbReference type="STRING" id="92696.A0A4R0R2K2"/>
<organism evidence="2 3">
    <name type="scientific">Steccherinum ochraceum</name>
    <dbReference type="NCBI Taxonomy" id="92696"/>
    <lineage>
        <taxon>Eukaryota</taxon>
        <taxon>Fungi</taxon>
        <taxon>Dikarya</taxon>
        <taxon>Basidiomycota</taxon>
        <taxon>Agaricomycotina</taxon>
        <taxon>Agaricomycetes</taxon>
        <taxon>Polyporales</taxon>
        <taxon>Steccherinaceae</taxon>
        <taxon>Steccherinum</taxon>
    </lineage>
</organism>
<dbReference type="GO" id="GO:0005739">
    <property type="term" value="C:mitochondrion"/>
    <property type="evidence" value="ECO:0007669"/>
    <property type="project" value="TreeGrafter"/>
</dbReference>
<dbReference type="PROSITE" id="PS51375">
    <property type="entry name" value="PPR"/>
    <property type="match status" value="1"/>
</dbReference>
<dbReference type="Proteomes" id="UP000292702">
    <property type="component" value="Unassembled WGS sequence"/>
</dbReference>
<dbReference type="InterPro" id="IPR011990">
    <property type="entry name" value="TPR-like_helical_dom_sf"/>
</dbReference>
<dbReference type="InterPro" id="IPR002885">
    <property type="entry name" value="PPR_rpt"/>
</dbReference>
<dbReference type="PANTHER" id="PTHR47938">
    <property type="entry name" value="RESPIRATORY COMPLEX I CHAPERONE (CIA84), PUTATIVE (AFU_ORTHOLOGUE AFUA_2G06020)-RELATED"/>
    <property type="match status" value="1"/>
</dbReference>
<protein>
    <recommendedName>
        <fullName evidence="4">Pentacotripeptide-repeat region of PRORP domain-containing protein</fullName>
    </recommendedName>
</protein>
<dbReference type="EMBL" id="RWJN01000688">
    <property type="protein sequence ID" value="TCD59973.1"/>
    <property type="molecule type" value="Genomic_DNA"/>
</dbReference>
<dbReference type="OrthoDB" id="185373at2759"/>
<evidence type="ECO:0008006" key="4">
    <source>
        <dbReference type="Google" id="ProtNLM"/>
    </source>
</evidence>
<accession>A0A4R0R2K2</accession>
<evidence type="ECO:0000256" key="1">
    <source>
        <dbReference type="PROSITE-ProRule" id="PRU00708"/>
    </source>
</evidence>
<sequence length="713" mass="80171">MAAWLLHHSPWSLSRLRLRWDTFGWIARPATTLSSIDTKHYFSTPSGSEETPSMIAIRKQPYPHSGLNLSLFEDNLTEYGVSGVAYPEVAAARSPCHILAQLVREGNYHDAARVLADLVNIGVEIEPDFIYEEVARSALLTTDHRVDVTSEQRVEDFVRWYSLIPPACHPAAKVEHSFGNILHDVLSSSPVPDIRLAVQFALISAAKGYTEAVAMRTVAFIVRYAPPSVSLNFLKRLEEADVHYLKTNRVQESEGFGRRYGDTLLTAVRVHCMAGRLDAAMAVMEHAIASRVRIKHFTRMYLLKYLQLAKEEDMLSQAVGLIKVGKKTKQNINFMLWEDQDAPELPEAPPEGAPLPVLLRYFKYSFAKGESVPTALLAKFLDSYRDTGRIRGLVALRNRAYRSSKRTQGIAQWALAEMLYHAARGNKREVLLAFAFHFHAVGIPIRATRFLIQLFKRPHIVAQGREDWATMEEIVGARYPVREAVWSSSHHTAIIWRIVVQDLVSVGEVDELYKELLAQIQIARNPDGVTKNGQRLENPIVAAHDLNTLSEDTGRQLAYTQPVPAPNQFDSAHFNVFLESYVSRKLVDRVTAVFEDMFRLGIPPSTETFTRVATGFARAGDVGKVDRLLTEMEASTETKIMSKVSAQKPQFIRPVPETYSSVIRGLMHREMYDDATMIARRLYEKGGYVSGTNSAVDSVLEDLLAHLEPMEPS</sequence>
<dbReference type="Pfam" id="PF01535">
    <property type="entry name" value="PPR"/>
    <property type="match status" value="2"/>
</dbReference>
<feature type="repeat" description="PPR" evidence="1">
    <location>
        <begin position="570"/>
        <end position="604"/>
    </location>
</feature>
<reference evidence="2 3" key="1">
    <citation type="submission" date="2018-11" db="EMBL/GenBank/DDBJ databases">
        <title>Genome assembly of Steccherinum ochraceum LE-BIN_3174, the white-rot fungus of the Steccherinaceae family (The Residual Polyporoid clade, Polyporales, Basidiomycota).</title>
        <authorList>
            <person name="Fedorova T.V."/>
            <person name="Glazunova O.A."/>
            <person name="Landesman E.O."/>
            <person name="Moiseenko K.V."/>
            <person name="Psurtseva N.V."/>
            <person name="Savinova O.S."/>
            <person name="Shakhova N.V."/>
            <person name="Tyazhelova T.V."/>
            <person name="Vasina D.V."/>
        </authorList>
    </citation>
    <scope>NUCLEOTIDE SEQUENCE [LARGE SCALE GENOMIC DNA]</scope>
    <source>
        <strain evidence="2 3">LE-BIN_3174</strain>
    </source>
</reference>
<dbReference type="GO" id="GO:0003729">
    <property type="term" value="F:mRNA binding"/>
    <property type="evidence" value="ECO:0007669"/>
    <property type="project" value="TreeGrafter"/>
</dbReference>
<comment type="caution">
    <text evidence="2">The sequence shown here is derived from an EMBL/GenBank/DDBJ whole genome shotgun (WGS) entry which is preliminary data.</text>
</comment>
<dbReference type="AlphaFoldDB" id="A0A4R0R2K2"/>
<proteinExistence type="predicted"/>